<dbReference type="GeneID" id="25258747"/>
<dbReference type="RefSeq" id="XP_013238805.1">
    <property type="nucleotide sequence ID" value="XM_013383351.1"/>
</dbReference>
<dbReference type="EMBL" id="JMKJ01000089">
    <property type="protein sequence ID" value="KGG52369.1"/>
    <property type="molecule type" value="Genomic_DNA"/>
</dbReference>
<protein>
    <submittedName>
        <fullName evidence="2">Uncharacterized protein</fullName>
    </submittedName>
</protein>
<dbReference type="HOGENOM" id="CLU_556777_0_0_1"/>
<reference evidence="2 3" key="1">
    <citation type="submission" date="2014-04" db="EMBL/GenBank/DDBJ databases">
        <title>A new species of microsporidia sheds light on the evolution of extreme parasitism.</title>
        <authorList>
            <person name="Haag K.L."/>
            <person name="James T.Y."/>
            <person name="Larsson R."/>
            <person name="Schaer T.M."/>
            <person name="Refardt D."/>
            <person name="Pombert J.-F."/>
            <person name="Ebert D."/>
        </authorList>
    </citation>
    <scope>NUCLEOTIDE SEQUENCE [LARGE SCALE GENOMIC DNA]</scope>
    <source>
        <strain evidence="2 3">UGP3</strain>
        <tissue evidence="2">Spores</tissue>
    </source>
</reference>
<evidence type="ECO:0000313" key="2">
    <source>
        <dbReference type="EMBL" id="KGG52369.1"/>
    </source>
</evidence>
<feature type="compositionally biased region" description="Basic and acidic residues" evidence="1">
    <location>
        <begin position="123"/>
        <end position="139"/>
    </location>
</feature>
<organism evidence="2 3">
    <name type="scientific">Mitosporidium daphniae</name>
    <dbReference type="NCBI Taxonomy" id="1485682"/>
    <lineage>
        <taxon>Eukaryota</taxon>
        <taxon>Fungi</taxon>
        <taxon>Fungi incertae sedis</taxon>
        <taxon>Microsporidia</taxon>
        <taxon>Mitosporidium</taxon>
    </lineage>
</organism>
<proteinExistence type="predicted"/>
<comment type="caution">
    <text evidence="2">The sequence shown here is derived from an EMBL/GenBank/DDBJ whole genome shotgun (WGS) entry which is preliminary data.</text>
</comment>
<keyword evidence="3" id="KW-1185">Reference proteome</keyword>
<accession>A0A098VUA0</accession>
<dbReference type="AlphaFoldDB" id="A0A098VUA0"/>
<sequence>MSCQGRWHQLYMVYKVYKQCLYLRFEPSLGTNESVLGLVEALKLWVVSMLEIKDAHLICKDFAKCILFRARQISSINLVSKQNRDQPANFAGHDDEDDFDTQFERDLLNLPEIQNSPSFTQEPHLERSTIKKNSAGKELKPDCDEKTALIKELGHSPDTAGVKAFDAFQIKFLAIILDSFGNLVSSLPNSVTETTAKMFDSLQSSVSREGSFLVCAKAFGVYFPSPSNAIPKSEWNLICRKWASLVFQLSRQNVGLLSFICTELFFKRGLLCHQNATTLNIEGALFLFDIMSLSLGLHTRNYTITMLLHVKSDSSPIISIANMLSCCVIRSICRSTDPSILKSKPINLFNHFLLTKPLLLLWTRVILVFPPLFWSSEAFWLIYSIGNTFSIDGLKSLRHVDHLSTLRPFEFFGSHKITEHVALPTQSLGQPTEFTQKVAFLHHVIGNYQICSYFFKNHNHITFKSSHAKRSICNRCRCLEAFYVVGKAAA</sequence>
<evidence type="ECO:0000313" key="3">
    <source>
        <dbReference type="Proteomes" id="UP000029725"/>
    </source>
</evidence>
<gene>
    <name evidence="2" type="ORF">DI09_180p40</name>
</gene>
<name>A0A098VUA0_9MICR</name>
<evidence type="ECO:0000256" key="1">
    <source>
        <dbReference type="SAM" id="MobiDB-lite"/>
    </source>
</evidence>
<feature type="region of interest" description="Disordered" evidence="1">
    <location>
        <begin position="118"/>
        <end position="139"/>
    </location>
</feature>
<dbReference type="VEuPathDB" id="MicrosporidiaDB:DI09_180p40"/>
<dbReference type="Proteomes" id="UP000029725">
    <property type="component" value="Unassembled WGS sequence"/>
</dbReference>